<protein>
    <submittedName>
        <fullName evidence="1">Uncharacterized protein</fullName>
    </submittedName>
</protein>
<dbReference type="OrthoDB" id="5554402at2759"/>
<keyword evidence="2" id="KW-1185">Reference proteome</keyword>
<organism evidence="1 2">
    <name type="scientific">Metschnikowia bicuspidata</name>
    <dbReference type="NCBI Taxonomy" id="27322"/>
    <lineage>
        <taxon>Eukaryota</taxon>
        <taxon>Fungi</taxon>
        <taxon>Dikarya</taxon>
        <taxon>Ascomycota</taxon>
        <taxon>Saccharomycotina</taxon>
        <taxon>Pichiomycetes</taxon>
        <taxon>Metschnikowiaceae</taxon>
        <taxon>Metschnikowia</taxon>
    </lineage>
</organism>
<dbReference type="PANTHER" id="PTHR28177:SF1">
    <property type="entry name" value="ALTERED INHERITANCE OF MITOCHONDRIA PROTEIN 19, MITOCHONDRIAL"/>
    <property type="match status" value="1"/>
</dbReference>
<dbReference type="PANTHER" id="PTHR28177">
    <property type="entry name" value="ALTERED INHERITANCE OF MITOCHONDRIA PROTEIN 19, MITOCHONDRIAL"/>
    <property type="match status" value="1"/>
</dbReference>
<name>A0A4P9ZAW1_9ASCO</name>
<accession>A0A4P9ZAW1</accession>
<reference evidence="2" key="1">
    <citation type="journal article" date="2018" name="Nat. Microbiol.">
        <title>Leveraging single-cell genomics to expand the fungal tree of life.</title>
        <authorList>
            <person name="Ahrendt S.R."/>
            <person name="Quandt C.A."/>
            <person name="Ciobanu D."/>
            <person name="Clum A."/>
            <person name="Salamov A."/>
            <person name="Andreopoulos B."/>
            <person name="Cheng J.F."/>
            <person name="Woyke T."/>
            <person name="Pelin A."/>
            <person name="Henrissat B."/>
            <person name="Reynolds N.K."/>
            <person name="Benny G.L."/>
            <person name="Smith M.E."/>
            <person name="James T.Y."/>
            <person name="Grigoriev I.V."/>
        </authorList>
    </citation>
    <scope>NUCLEOTIDE SEQUENCE [LARGE SCALE GENOMIC DNA]</scope>
    <source>
        <strain evidence="2">Baker2002</strain>
    </source>
</reference>
<sequence length="139" mass="14604">MDELKSAKKFTAAAGESPLPAWALATGLAHTAYSIPSKMAAAGGSSGDTYQFNQSAVFRKPSRNSCILFAAAHAFGGYMIYDGDETNGAGFTFAWSTLYLIVNGRPAVKNLLAGRVTPLSLSVLALGNVGVYGKAFFWP</sequence>
<dbReference type="AlphaFoldDB" id="A0A4P9ZAW1"/>
<gene>
    <name evidence="1" type="ORF">METBISCDRAFT_23770</name>
</gene>
<evidence type="ECO:0000313" key="2">
    <source>
        <dbReference type="Proteomes" id="UP000268321"/>
    </source>
</evidence>
<dbReference type="Pfam" id="PF10315">
    <property type="entry name" value="Aim19"/>
    <property type="match status" value="1"/>
</dbReference>
<evidence type="ECO:0000313" key="1">
    <source>
        <dbReference type="EMBL" id="RKP29947.1"/>
    </source>
</evidence>
<dbReference type="EMBL" id="ML004470">
    <property type="protein sequence ID" value="RKP29947.1"/>
    <property type="molecule type" value="Genomic_DNA"/>
</dbReference>
<dbReference type="InterPro" id="IPR019419">
    <property type="entry name" value="AIM19"/>
</dbReference>
<proteinExistence type="predicted"/>
<dbReference type="Proteomes" id="UP000268321">
    <property type="component" value="Unassembled WGS sequence"/>
</dbReference>
<dbReference type="GO" id="GO:0005739">
    <property type="term" value="C:mitochondrion"/>
    <property type="evidence" value="ECO:0007669"/>
    <property type="project" value="TreeGrafter"/>
</dbReference>